<proteinExistence type="predicted"/>
<keyword evidence="1" id="KW-0175">Coiled coil</keyword>
<evidence type="ECO:0000313" key="2">
    <source>
        <dbReference type="EMBL" id="CAI5757954.1"/>
    </source>
</evidence>
<organism evidence="2 3">
    <name type="scientific">Candida verbasci</name>
    <dbReference type="NCBI Taxonomy" id="1227364"/>
    <lineage>
        <taxon>Eukaryota</taxon>
        <taxon>Fungi</taxon>
        <taxon>Dikarya</taxon>
        <taxon>Ascomycota</taxon>
        <taxon>Saccharomycotina</taxon>
        <taxon>Pichiomycetes</taxon>
        <taxon>Debaryomycetaceae</taxon>
        <taxon>Candida/Lodderomyces clade</taxon>
        <taxon>Candida</taxon>
    </lineage>
</organism>
<dbReference type="AlphaFoldDB" id="A0A9W4TW26"/>
<comment type="caution">
    <text evidence="2">The sequence shown here is derived from an EMBL/GenBank/DDBJ whole genome shotgun (WGS) entry which is preliminary data.</text>
</comment>
<evidence type="ECO:0000313" key="3">
    <source>
        <dbReference type="Proteomes" id="UP001152885"/>
    </source>
</evidence>
<protein>
    <submittedName>
        <fullName evidence="2">Uncharacterized protein</fullName>
    </submittedName>
</protein>
<keyword evidence="3" id="KW-1185">Reference proteome</keyword>
<accession>A0A9W4TW26</accession>
<reference evidence="2" key="1">
    <citation type="submission" date="2022-12" db="EMBL/GenBank/DDBJ databases">
        <authorList>
            <person name="Brejova B."/>
        </authorList>
    </citation>
    <scope>NUCLEOTIDE SEQUENCE</scope>
</reference>
<dbReference type="EMBL" id="CANTUO010000002">
    <property type="protein sequence ID" value="CAI5757954.1"/>
    <property type="molecule type" value="Genomic_DNA"/>
</dbReference>
<name>A0A9W4TW26_9ASCO</name>
<gene>
    <name evidence="2" type="ORF">CANVERA_P2466</name>
</gene>
<feature type="coiled-coil region" evidence="1">
    <location>
        <begin position="586"/>
        <end position="613"/>
    </location>
</feature>
<evidence type="ECO:0000256" key="1">
    <source>
        <dbReference type="SAM" id="Coils"/>
    </source>
</evidence>
<dbReference type="OrthoDB" id="4094279at2759"/>
<dbReference type="Proteomes" id="UP001152885">
    <property type="component" value="Unassembled WGS sequence"/>
</dbReference>
<sequence length="666" mass="79300">MIKRLVLLRPIIFNIHRRKRLFQTTTCINTNVKSTINFISNTISNQFDFNDSTTQTLISQVPNLKSNLNKAVDYENKLYTLLLYDPILIDPKLYLFFYYHDVNRNETIKKLLIKRLVYHRQFKACWQIFMESYTSISDLDTFIETVDGVLHSKFDFLDFILCMPLEDNHQFKQLVNTITYIYKPDFEIEEIIELWSQYSISPPLKDDTIEYKIIYLKKMIDKDPEDVFYYISKYPEVLNYPGWTSLLPNQSTCKYSPRPKFEMTDTIKVLDETDTLNVLDSVDPSKILQLTTSQNSILINMIARRILKNPNPEAIDILFNYSLLLNEKSLNLLCSLAIEYNLDLIKLPQKCLDKFESSLEPQQYIQIIKSTNKNHKLCRKFIHSYAYIANSKDFQQLILSAGSELNKITILEIFRAAILKSKIFDQLVIIPIFNILITKSIKGSTGYQLNRSLNFVLDCFCQSISLADSKDIAKILDILSDYIQSEKFNYDVNFKRHILERIINRVIEFVIFTTRKEDALIVIQGVKDNLRANKWYFRKWIIMKLIIDDHKNAMRLIKFYQEDKFILSKYHSYFISGILQNRKLKLREKFELIDRLKKKYEELKLENKLKDKHYLTIATQLYIFKKNKELDMDSIRWFCKEFKDSKKFREVIKRRVRQKNDLYNLM</sequence>